<keyword evidence="2" id="KW-1185">Reference proteome</keyword>
<evidence type="ECO:0000313" key="1">
    <source>
        <dbReference type="EMBL" id="MFC7419938.1"/>
    </source>
</evidence>
<dbReference type="EMBL" id="JBHTBQ010000014">
    <property type="protein sequence ID" value="MFC7419938.1"/>
    <property type="molecule type" value="Genomic_DNA"/>
</dbReference>
<evidence type="ECO:0000313" key="2">
    <source>
        <dbReference type="Proteomes" id="UP001596473"/>
    </source>
</evidence>
<sequence>MIKWPLVGWVQPAVFIVLYI</sequence>
<accession>A0ABW2QWF9</accession>
<dbReference type="InterPro" id="IPR001302">
    <property type="entry name" value="PSI_PsaI"/>
</dbReference>
<protein>
    <submittedName>
        <fullName evidence="1">Uncharacterized protein</fullName>
    </submittedName>
</protein>
<gene>
    <name evidence="1" type="ORF">ACFQNF_08575</name>
</gene>
<comment type="caution">
    <text evidence="1">The sequence shown here is derived from an EMBL/GenBank/DDBJ whole genome shotgun (WGS) entry which is preliminary data.</text>
</comment>
<dbReference type="RefSeq" id="WP_380187835.1">
    <property type="nucleotide sequence ID" value="NZ_JBHTBQ010000014.1"/>
</dbReference>
<reference evidence="2" key="1">
    <citation type="journal article" date="2019" name="Int. J. Syst. Evol. Microbiol.">
        <title>The Global Catalogue of Microorganisms (GCM) 10K type strain sequencing project: providing services to taxonomists for standard genome sequencing and annotation.</title>
        <authorList>
            <consortium name="The Broad Institute Genomics Platform"/>
            <consortium name="The Broad Institute Genome Sequencing Center for Infectious Disease"/>
            <person name="Wu L."/>
            <person name="Ma J."/>
        </authorList>
    </citation>
    <scope>NUCLEOTIDE SEQUENCE [LARGE SCALE GENOMIC DNA]</scope>
    <source>
        <strain evidence="2">CCUG 62945</strain>
    </source>
</reference>
<dbReference type="Pfam" id="PF00796">
    <property type="entry name" value="PSI_8"/>
    <property type="match status" value="1"/>
</dbReference>
<name>A0ABW2QWF9_9NEIS</name>
<dbReference type="Proteomes" id="UP001596473">
    <property type="component" value="Unassembled WGS sequence"/>
</dbReference>
<organism evidence="1 2">
    <name type="scientific">Iodobacter arcticus</name>
    <dbReference type="NCBI Taxonomy" id="590593"/>
    <lineage>
        <taxon>Bacteria</taxon>
        <taxon>Pseudomonadati</taxon>
        <taxon>Pseudomonadota</taxon>
        <taxon>Betaproteobacteria</taxon>
        <taxon>Neisseriales</taxon>
        <taxon>Chitinibacteraceae</taxon>
        <taxon>Iodobacter</taxon>
    </lineage>
</organism>
<proteinExistence type="predicted"/>